<dbReference type="Proteomes" id="UP000053989">
    <property type="component" value="Unassembled WGS sequence"/>
</dbReference>
<reference evidence="5" key="2">
    <citation type="submission" date="2015-01" db="EMBL/GenBank/DDBJ databases">
        <title>Evolutionary Origins and Diversification of the Mycorrhizal Mutualists.</title>
        <authorList>
            <consortium name="DOE Joint Genome Institute"/>
            <consortium name="Mycorrhizal Genomics Consortium"/>
            <person name="Kohler A."/>
            <person name="Kuo A."/>
            <person name="Nagy L.G."/>
            <person name="Floudas D."/>
            <person name="Copeland A."/>
            <person name="Barry K.W."/>
            <person name="Cichocki N."/>
            <person name="Veneault-Fourrey C."/>
            <person name="LaButti K."/>
            <person name="Lindquist E.A."/>
            <person name="Lipzen A."/>
            <person name="Lundell T."/>
            <person name="Morin E."/>
            <person name="Murat C."/>
            <person name="Riley R."/>
            <person name="Ohm R."/>
            <person name="Sun H."/>
            <person name="Tunlid A."/>
            <person name="Henrissat B."/>
            <person name="Grigoriev I.V."/>
            <person name="Hibbett D.S."/>
            <person name="Martin F."/>
        </authorList>
    </citation>
    <scope>NUCLEOTIDE SEQUENCE [LARGE SCALE GENOMIC DNA]</scope>
    <source>
        <strain evidence="5">Foug A</strain>
    </source>
</reference>
<accession>A0A0C3EJ67</accession>
<keyword evidence="1" id="KW-0479">Metal-binding</keyword>
<evidence type="ECO:0000313" key="4">
    <source>
        <dbReference type="EMBL" id="KIM68279.1"/>
    </source>
</evidence>
<evidence type="ECO:0000256" key="2">
    <source>
        <dbReference type="SAM" id="MobiDB-lite"/>
    </source>
</evidence>
<dbReference type="OrthoDB" id="6270329at2759"/>
<gene>
    <name evidence="4" type="ORF">SCLCIDRAFT_1186897</name>
</gene>
<organism evidence="4 5">
    <name type="scientific">Scleroderma citrinum Foug A</name>
    <dbReference type="NCBI Taxonomy" id="1036808"/>
    <lineage>
        <taxon>Eukaryota</taxon>
        <taxon>Fungi</taxon>
        <taxon>Dikarya</taxon>
        <taxon>Basidiomycota</taxon>
        <taxon>Agaricomycotina</taxon>
        <taxon>Agaricomycetes</taxon>
        <taxon>Agaricomycetidae</taxon>
        <taxon>Boletales</taxon>
        <taxon>Sclerodermatineae</taxon>
        <taxon>Sclerodermataceae</taxon>
        <taxon>Scleroderma</taxon>
    </lineage>
</organism>
<proteinExistence type="predicted"/>
<keyword evidence="1" id="KW-0863">Zinc-finger</keyword>
<evidence type="ECO:0000313" key="5">
    <source>
        <dbReference type="Proteomes" id="UP000053989"/>
    </source>
</evidence>
<feature type="compositionally biased region" description="Polar residues" evidence="2">
    <location>
        <begin position="253"/>
        <end position="272"/>
    </location>
</feature>
<dbReference type="STRING" id="1036808.A0A0C3EJ67"/>
<evidence type="ECO:0000256" key="1">
    <source>
        <dbReference type="PROSITE-ProRule" id="PRU00175"/>
    </source>
</evidence>
<dbReference type="SUPFAM" id="SSF57850">
    <property type="entry name" value="RING/U-box"/>
    <property type="match status" value="1"/>
</dbReference>
<keyword evidence="5" id="KW-1185">Reference proteome</keyword>
<dbReference type="Gene3D" id="3.30.40.10">
    <property type="entry name" value="Zinc/RING finger domain, C3HC4 (zinc finger)"/>
    <property type="match status" value="1"/>
</dbReference>
<dbReference type="InParanoid" id="A0A0C3EJ67"/>
<dbReference type="EMBL" id="KN822010">
    <property type="protein sequence ID" value="KIM68279.1"/>
    <property type="molecule type" value="Genomic_DNA"/>
</dbReference>
<dbReference type="SMART" id="SM00184">
    <property type="entry name" value="RING"/>
    <property type="match status" value="1"/>
</dbReference>
<dbReference type="InterPro" id="IPR001841">
    <property type="entry name" value="Znf_RING"/>
</dbReference>
<protein>
    <recommendedName>
        <fullName evidence="3">RING-type domain-containing protein</fullName>
    </recommendedName>
</protein>
<dbReference type="HOGENOM" id="CLU_079701_0_0_1"/>
<dbReference type="AlphaFoldDB" id="A0A0C3EJ67"/>
<feature type="region of interest" description="Disordered" evidence="2">
    <location>
        <begin position="194"/>
        <end position="228"/>
    </location>
</feature>
<feature type="region of interest" description="Disordered" evidence="2">
    <location>
        <begin position="251"/>
        <end position="272"/>
    </location>
</feature>
<sequence length="272" mass="30288">MSDCGICLETLKKPVSIPCGHIHCEGCLRSHIVNGKDAFISTCPTCRQTFHTDLLKIALLAAVPEKYQGFIQSSIRKVFIDIPSISRLTKEVGSLKSQVKTLSKEKKDIVARSERQFAVYDQAEDEWRLKVEELLFDYDELRKKHESLKSKYALHMYVLVLSFDAAHGFSYSLCSDGSGDNVDMEGISIRSEPSPAVHLRPKRALPKSRTAWHSNACDGGPPPQIVKRPRINVSAPINHSDLDASDELLDSAPTLTSRRTQNPTSGNARRLS</sequence>
<feature type="domain" description="RING-type" evidence="3">
    <location>
        <begin position="4"/>
        <end position="47"/>
    </location>
</feature>
<keyword evidence="1" id="KW-0862">Zinc</keyword>
<dbReference type="PROSITE" id="PS50089">
    <property type="entry name" value="ZF_RING_2"/>
    <property type="match status" value="1"/>
</dbReference>
<evidence type="ECO:0000259" key="3">
    <source>
        <dbReference type="PROSITE" id="PS50089"/>
    </source>
</evidence>
<dbReference type="GO" id="GO:0008270">
    <property type="term" value="F:zinc ion binding"/>
    <property type="evidence" value="ECO:0007669"/>
    <property type="project" value="UniProtKB-KW"/>
</dbReference>
<name>A0A0C3EJ67_9AGAM</name>
<dbReference type="InterPro" id="IPR013083">
    <property type="entry name" value="Znf_RING/FYVE/PHD"/>
</dbReference>
<dbReference type="Pfam" id="PF15227">
    <property type="entry name" value="zf-C3HC4_4"/>
    <property type="match status" value="1"/>
</dbReference>
<reference evidence="4 5" key="1">
    <citation type="submission" date="2014-04" db="EMBL/GenBank/DDBJ databases">
        <authorList>
            <consortium name="DOE Joint Genome Institute"/>
            <person name="Kuo A."/>
            <person name="Kohler A."/>
            <person name="Nagy L.G."/>
            <person name="Floudas D."/>
            <person name="Copeland A."/>
            <person name="Barry K.W."/>
            <person name="Cichocki N."/>
            <person name="Veneault-Fourrey C."/>
            <person name="LaButti K."/>
            <person name="Lindquist E.A."/>
            <person name="Lipzen A."/>
            <person name="Lundell T."/>
            <person name="Morin E."/>
            <person name="Murat C."/>
            <person name="Sun H."/>
            <person name="Tunlid A."/>
            <person name="Henrissat B."/>
            <person name="Grigoriev I.V."/>
            <person name="Hibbett D.S."/>
            <person name="Martin F."/>
            <person name="Nordberg H.P."/>
            <person name="Cantor M.N."/>
            <person name="Hua S.X."/>
        </authorList>
    </citation>
    <scope>NUCLEOTIDE SEQUENCE [LARGE SCALE GENOMIC DNA]</scope>
    <source>
        <strain evidence="4 5">Foug A</strain>
    </source>
</reference>